<evidence type="ECO:0000256" key="6">
    <source>
        <dbReference type="ARBA" id="ARBA00058104"/>
    </source>
</evidence>
<dbReference type="PANTHER" id="PTHR21427:SF19">
    <property type="entry name" value="UBIQUINONE BIOSYNTHESIS PROTEIN COQ9, MITOCHONDRIAL"/>
    <property type="match status" value="1"/>
</dbReference>
<feature type="domain" description="COQ9 C-terminal" evidence="7">
    <location>
        <begin position="117"/>
        <end position="185"/>
    </location>
</feature>
<reference evidence="9" key="1">
    <citation type="journal article" date="2019" name="Int. J. Syst. Evol. Microbiol.">
        <title>The Global Catalogue of Microorganisms (GCM) 10K type strain sequencing project: providing services to taxonomists for standard genome sequencing and annotation.</title>
        <authorList>
            <consortium name="The Broad Institute Genomics Platform"/>
            <consortium name="The Broad Institute Genome Sequencing Center for Infectious Disease"/>
            <person name="Wu L."/>
            <person name="Ma J."/>
        </authorList>
    </citation>
    <scope>NUCLEOTIDE SEQUENCE [LARGE SCALE GENOMIC DNA]</scope>
    <source>
        <strain evidence="9">KCTC 15012</strain>
    </source>
</reference>
<dbReference type="InterPro" id="IPR013718">
    <property type="entry name" value="COQ9_C"/>
</dbReference>
<dbReference type="Proteomes" id="UP001597296">
    <property type="component" value="Unassembled WGS sequence"/>
</dbReference>
<keyword evidence="3" id="KW-0831">Ubiquinone biosynthesis</keyword>
<dbReference type="RefSeq" id="WP_377315847.1">
    <property type="nucleotide sequence ID" value="NZ_JBHUIY010000014.1"/>
</dbReference>
<evidence type="ECO:0000256" key="2">
    <source>
        <dbReference type="ARBA" id="ARBA00010766"/>
    </source>
</evidence>
<comment type="similarity">
    <text evidence="2">Belongs to the COQ9 family.</text>
</comment>
<gene>
    <name evidence="8" type="ORF">ACFSNB_09045</name>
</gene>
<comment type="function">
    <text evidence="6">Membrane-associated protein that warps the membrane surface to access and bind aromatic isoprenes with high specificity, including ubiquinone (CoQ) isoprene intermediates and presents them directly to COQ7, therefore facilitating the COQ7-mediated hydroxylase step. Participates in the biosynthesis of coenzyme Q, also named ubiquinone, an essential lipid-soluble electron transporter for aerobic cellular respiration.</text>
</comment>
<proteinExistence type="inferred from homology"/>
<dbReference type="NCBIfam" id="TIGR02396">
    <property type="entry name" value="diverge_rpsU"/>
    <property type="match status" value="1"/>
</dbReference>
<dbReference type="EMBL" id="JBHUIY010000014">
    <property type="protein sequence ID" value="MFD2233951.1"/>
    <property type="molecule type" value="Genomic_DNA"/>
</dbReference>
<evidence type="ECO:0000259" key="7">
    <source>
        <dbReference type="Pfam" id="PF08511"/>
    </source>
</evidence>
<organism evidence="8 9">
    <name type="scientific">Phaeospirillum tilakii</name>
    <dbReference type="NCBI Taxonomy" id="741673"/>
    <lineage>
        <taxon>Bacteria</taxon>
        <taxon>Pseudomonadati</taxon>
        <taxon>Pseudomonadota</taxon>
        <taxon>Alphaproteobacteria</taxon>
        <taxon>Rhodospirillales</taxon>
        <taxon>Rhodospirillaceae</taxon>
        <taxon>Phaeospirillum</taxon>
    </lineage>
</organism>
<evidence type="ECO:0000256" key="3">
    <source>
        <dbReference type="ARBA" id="ARBA00022688"/>
    </source>
</evidence>
<dbReference type="PANTHER" id="PTHR21427">
    <property type="entry name" value="UBIQUINONE BIOSYNTHESIS PROTEIN COQ9, MITOCHONDRIAL"/>
    <property type="match status" value="1"/>
</dbReference>
<accession>A0ABW5CB31</accession>
<evidence type="ECO:0000256" key="4">
    <source>
        <dbReference type="ARBA" id="ARBA00022946"/>
    </source>
</evidence>
<evidence type="ECO:0000256" key="1">
    <source>
        <dbReference type="ARBA" id="ARBA00004749"/>
    </source>
</evidence>
<sequence>MQSDPRGKRDDLVLAALPHVAFDGWSPAALAEAAQELGLAASAALRLFPGGPVEALAHFIDLGDRRMEADFAAAGPRGGKTDERVFAAIRLRLEPWAAQREAIRRGVALLALPANLPLAARLGWGTADALWRAVGDQSHDLAWATKRGSVAALYSATLFFWLDDTSEGSVETWAFLRRRLVDLHRLPRLRHRVERMVRDGLSSCRPRVPWSRLEVKPRRSGSAR</sequence>
<name>A0ABW5CB31_9PROT</name>
<evidence type="ECO:0000313" key="9">
    <source>
        <dbReference type="Proteomes" id="UP001597296"/>
    </source>
</evidence>
<evidence type="ECO:0000256" key="5">
    <source>
        <dbReference type="ARBA" id="ARBA00023121"/>
    </source>
</evidence>
<protein>
    <submittedName>
        <fullName evidence="8">COQ9 family protein</fullName>
    </submittedName>
</protein>
<evidence type="ECO:0000313" key="8">
    <source>
        <dbReference type="EMBL" id="MFD2233951.1"/>
    </source>
</evidence>
<dbReference type="InterPro" id="IPR012762">
    <property type="entry name" value="Ubiq_biosynth_COQ9"/>
</dbReference>
<comment type="pathway">
    <text evidence="1">Cofactor biosynthesis; ubiquinone biosynthesis.</text>
</comment>
<dbReference type="Pfam" id="PF08511">
    <property type="entry name" value="COQ9"/>
    <property type="match status" value="1"/>
</dbReference>
<dbReference type="Gene3D" id="1.10.357.10">
    <property type="entry name" value="Tetracycline Repressor, domain 2"/>
    <property type="match status" value="1"/>
</dbReference>
<comment type="caution">
    <text evidence="8">The sequence shown here is derived from an EMBL/GenBank/DDBJ whole genome shotgun (WGS) entry which is preliminary data.</text>
</comment>
<keyword evidence="9" id="KW-1185">Reference proteome</keyword>
<keyword evidence="4" id="KW-0809">Transit peptide</keyword>
<keyword evidence="5" id="KW-0446">Lipid-binding</keyword>